<keyword evidence="2" id="KW-1185">Reference proteome</keyword>
<sequence length="490" mass="55713">MKEVMQGRGSLAGAVPSLVFRRDVSSIVLRRSQLPHPPTIATPARDLFHALSQPTGIEAVREQARTFLDEKIAEASLLHSGLPKDMTALPAWLEQRCLRVRMDYRAYLADRHAGHQPRYFSAKSHALHFLQSMAPSRMVEGAWLYGFLKHWREAKFAPLCRVYLRNLGDGDESSNQVSLYQQLLHQNGCSDWRGMADQYYVQGAIRLALGHHVDDYLPEIIGFNLGYEQVSLPMLIAAYELSEMGVQPHYFTLQATEDDACVVATIKLLCVLLDEASTQKDQHALLQRVANGYKLHQLGLDIPDIVASFDLQQAFLSVIQPYAVHIERAYRIDCMERGIRGRWPDSLPLPLLVQQLCHEGWMQADEKGKTRLWQVLERGHCLPWDAYQQQVLLDWIASSQEYVKRLQYTDMPALVIASGPSAHITAVQSGPHEVDEPQEDVMDYIIRLLSPVVHYTQESLKAARVYKSILDKGSELYAQHYAFLLRYDPV</sequence>
<dbReference type="Proteomes" id="UP001617669">
    <property type="component" value="Unassembled WGS sequence"/>
</dbReference>
<dbReference type="RefSeq" id="WP_400880774.1">
    <property type="nucleotide sequence ID" value="NZ_JBIWXY010000001.1"/>
</dbReference>
<accession>A0ABW8GLS4</accession>
<protein>
    <submittedName>
        <fullName evidence="1">Iron-containing redox enzyme family protein</fullName>
    </submittedName>
</protein>
<evidence type="ECO:0000313" key="1">
    <source>
        <dbReference type="EMBL" id="MFJ5445863.1"/>
    </source>
</evidence>
<dbReference type="SMART" id="SM01236">
    <property type="entry name" value="Haem_oxygenase_2"/>
    <property type="match status" value="1"/>
</dbReference>
<gene>
    <name evidence="1" type="ORF">ACIKP9_06435</name>
</gene>
<reference evidence="1 2" key="1">
    <citation type="submission" date="2024-11" db="EMBL/GenBank/DDBJ databases">
        <authorList>
            <person name="Kaparullina E.N."/>
            <person name="Delegan Y.A."/>
            <person name="Doronina N.V."/>
        </authorList>
    </citation>
    <scope>NUCLEOTIDE SEQUENCE [LARGE SCALE GENOMIC DNA]</scope>
    <source>
        <strain evidence="1 2">7sh_L</strain>
    </source>
</reference>
<name>A0ABW8GLS4_9PROT</name>
<evidence type="ECO:0000313" key="2">
    <source>
        <dbReference type="Proteomes" id="UP001617669"/>
    </source>
</evidence>
<dbReference type="Pfam" id="PF14518">
    <property type="entry name" value="Haem_oxygenas_2"/>
    <property type="match status" value="1"/>
</dbReference>
<proteinExistence type="predicted"/>
<organism evidence="1 2">
    <name type="scientific">Methylobacillus methanolivorans</name>
    <dbReference type="NCBI Taxonomy" id="1848927"/>
    <lineage>
        <taxon>Bacteria</taxon>
        <taxon>Pseudomonadati</taxon>
        <taxon>Pseudomonadota</taxon>
        <taxon>Betaproteobacteria</taxon>
        <taxon>Nitrosomonadales</taxon>
        <taxon>Methylophilaceae</taxon>
        <taxon>Methylobacillus</taxon>
    </lineage>
</organism>
<comment type="caution">
    <text evidence="1">The sequence shown here is derived from an EMBL/GenBank/DDBJ whole genome shotgun (WGS) entry which is preliminary data.</text>
</comment>
<dbReference type="EMBL" id="JBIWXY010000001">
    <property type="protein sequence ID" value="MFJ5445863.1"/>
    <property type="molecule type" value="Genomic_DNA"/>
</dbReference>